<dbReference type="CDD" id="cd02440">
    <property type="entry name" value="AdoMet_MTases"/>
    <property type="match status" value="1"/>
</dbReference>
<keyword evidence="2" id="KW-0808">Transferase</keyword>
<keyword evidence="2" id="KW-0489">Methyltransferase</keyword>
<proteinExistence type="predicted"/>
<dbReference type="InterPro" id="IPR013216">
    <property type="entry name" value="Methyltransf_11"/>
</dbReference>
<dbReference type="AlphaFoldDB" id="A0A1H5Z132"/>
<keyword evidence="3" id="KW-1185">Reference proteome</keyword>
<protein>
    <submittedName>
        <fullName evidence="2">Ubiquinone/menaquinone biosynthesis C-methylase UbiE</fullName>
    </submittedName>
</protein>
<dbReference type="Pfam" id="PF08241">
    <property type="entry name" value="Methyltransf_11"/>
    <property type="match status" value="1"/>
</dbReference>
<dbReference type="RefSeq" id="WP_103885546.1">
    <property type="nucleotide sequence ID" value="NZ_FNVU01000004.1"/>
</dbReference>
<dbReference type="PANTHER" id="PTHR43464:SF90">
    <property type="entry name" value="METHYLTRANSFERASE TYPE 11"/>
    <property type="match status" value="1"/>
</dbReference>
<evidence type="ECO:0000313" key="3">
    <source>
        <dbReference type="Proteomes" id="UP000236754"/>
    </source>
</evidence>
<accession>A0A1H5Z132</accession>
<organism evidence="2 3">
    <name type="scientific">Actinacidiphila yanglinensis</name>
    <dbReference type="NCBI Taxonomy" id="310779"/>
    <lineage>
        <taxon>Bacteria</taxon>
        <taxon>Bacillati</taxon>
        <taxon>Actinomycetota</taxon>
        <taxon>Actinomycetes</taxon>
        <taxon>Kitasatosporales</taxon>
        <taxon>Streptomycetaceae</taxon>
        <taxon>Actinacidiphila</taxon>
    </lineage>
</organism>
<gene>
    <name evidence="2" type="ORF">SAMN05216223_104262</name>
</gene>
<evidence type="ECO:0000313" key="2">
    <source>
        <dbReference type="EMBL" id="SEG30253.1"/>
    </source>
</evidence>
<dbReference type="GO" id="GO:0008757">
    <property type="term" value="F:S-adenosylmethionine-dependent methyltransferase activity"/>
    <property type="evidence" value="ECO:0007669"/>
    <property type="project" value="InterPro"/>
</dbReference>
<dbReference type="GO" id="GO:0032259">
    <property type="term" value="P:methylation"/>
    <property type="evidence" value="ECO:0007669"/>
    <property type="project" value="UniProtKB-KW"/>
</dbReference>
<dbReference type="SUPFAM" id="SSF53335">
    <property type="entry name" value="S-adenosyl-L-methionine-dependent methyltransferases"/>
    <property type="match status" value="1"/>
</dbReference>
<reference evidence="2 3" key="1">
    <citation type="submission" date="2016-10" db="EMBL/GenBank/DDBJ databases">
        <authorList>
            <person name="de Groot N.N."/>
        </authorList>
    </citation>
    <scope>NUCLEOTIDE SEQUENCE [LARGE SCALE GENOMIC DNA]</scope>
    <source>
        <strain evidence="2 3">CGMCC 4.2023</strain>
    </source>
</reference>
<dbReference type="OrthoDB" id="448116at2"/>
<dbReference type="InterPro" id="IPR029063">
    <property type="entry name" value="SAM-dependent_MTases_sf"/>
</dbReference>
<dbReference type="Gene3D" id="3.40.50.150">
    <property type="entry name" value="Vaccinia Virus protein VP39"/>
    <property type="match status" value="1"/>
</dbReference>
<dbReference type="EMBL" id="FNVU01000004">
    <property type="protein sequence ID" value="SEG30253.1"/>
    <property type="molecule type" value="Genomic_DNA"/>
</dbReference>
<evidence type="ECO:0000259" key="1">
    <source>
        <dbReference type="Pfam" id="PF08241"/>
    </source>
</evidence>
<sequence>MLDFDEAERTIWAGRAAAFRDSFAKLCAHTAPALLDAAGAGPGIRLLDVGTGIGTVAAAASARGARVTAVDAEPGMIELARQAAPEAGFRQAVLPELPFAAGSFDAVVANFVVNHVGRPAASVAAMRAATRPGGRVAATIWCSPAGAGHELLGRAVESAGVRQAADAPRLDPAEDFPRTEEGLAGLFTAAGLADVSCEPVTWDHVASPEEWWGGAAAGVGLIGQSVTRHGPETVGRIKAAYDALVPEYAGPDGRLVLRYHALLASGRA</sequence>
<name>A0A1H5Z132_9ACTN</name>
<dbReference type="PANTHER" id="PTHR43464">
    <property type="entry name" value="METHYLTRANSFERASE"/>
    <property type="match status" value="1"/>
</dbReference>
<keyword evidence="2" id="KW-0830">Ubiquinone</keyword>
<dbReference type="Proteomes" id="UP000236754">
    <property type="component" value="Unassembled WGS sequence"/>
</dbReference>
<feature type="domain" description="Methyltransferase type 11" evidence="1">
    <location>
        <begin position="47"/>
        <end position="137"/>
    </location>
</feature>